<dbReference type="EMBL" id="JBHSZQ010000016">
    <property type="protein sequence ID" value="MFC7126124.1"/>
    <property type="molecule type" value="Genomic_DNA"/>
</dbReference>
<evidence type="ECO:0000256" key="1">
    <source>
        <dbReference type="SAM" id="Phobius"/>
    </source>
</evidence>
<keyword evidence="1" id="KW-0472">Membrane</keyword>
<protein>
    <submittedName>
        <fullName evidence="2">Uncharacterized protein</fullName>
    </submittedName>
</protein>
<keyword evidence="1" id="KW-0812">Transmembrane</keyword>
<keyword evidence="1" id="KW-1133">Transmembrane helix</keyword>
<feature type="transmembrane region" description="Helical" evidence="1">
    <location>
        <begin position="24"/>
        <end position="48"/>
    </location>
</feature>
<proteinExistence type="predicted"/>
<feature type="transmembrane region" description="Helical" evidence="1">
    <location>
        <begin position="83"/>
        <end position="107"/>
    </location>
</feature>
<dbReference type="InterPro" id="IPR055894">
    <property type="entry name" value="DUF7471"/>
</dbReference>
<name>A0ABD5X959_9EURY</name>
<reference evidence="2 3" key="1">
    <citation type="journal article" date="2014" name="Int. J. Syst. Evol. Microbiol.">
        <title>Complete genome sequence of Corynebacterium casei LMG S-19264T (=DSM 44701T), isolated from a smear-ripened cheese.</title>
        <authorList>
            <consortium name="US DOE Joint Genome Institute (JGI-PGF)"/>
            <person name="Walter F."/>
            <person name="Albersmeier A."/>
            <person name="Kalinowski J."/>
            <person name="Ruckert C."/>
        </authorList>
    </citation>
    <scope>NUCLEOTIDE SEQUENCE [LARGE SCALE GENOMIC DNA]</scope>
    <source>
        <strain evidence="2 3">CGMCC 4.7215</strain>
    </source>
</reference>
<sequence length="118" mass="12471">MMDATLTVVLSSSSEWPGVEGSLLLLGIILLAGLGTGLLFIASAVTCLRRRSPRYTLITVAVGALLVRSFVGVGTVSGRVPMIYHHVIEHTLDFAIAALVLSAVYLSKPASDATFDRN</sequence>
<dbReference type="RefSeq" id="WP_267637879.1">
    <property type="nucleotide sequence ID" value="NZ_JAODIY010000010.1"/>
</dbReference>
<organism evidence="2 3">
    <name type="scientific">Halovenus rubra</name>
    <dbReference type="NCBI Taxonomy" id="869890"/>
    <lineage>
        <taxon>Archaea</taxon>
        <taxon>Methanobacteriati</taxon>
        <taxon>Methanobacteriota</taxon>
        <taxon>Stenosarchaea group</taxon>
        <taxon>Halobacteria</taxon>
        <taxon>Halobacteriales</taxon>
        <taxon>Haloarculaceae</taxon>
        <taxon>Halovenus</taxon>
    </lineage>
</organism>
<evidence type="ECO:0000313" key="3">
    <source>
        <dbReference type="Proteomes" id="UP001596414"/>
    </source>
</evidence>
<evidence type="ECO:0000313" key="2">
    <source>
        <dbReference type="EMBL" id="MFC7126124.1"/>
    </source>
</evidence>
<dbReference type="Pfam" id="PF24283">
    <property type="entry name" value="DUF7471"/>
    <property type="match status" value="1"/>
</dbReference>
<accession>A0ABD5X959</accession>
<gene>
    <name evidence="2" type="ORF">ACFQJ7_08760</name>
</gene>
<dbReference type="AlphaFoldDB" id="A0ABD5X959"/>
<feature type="transmembrane region" description="Helical" evidence="1">
    <location>
        <begin position="55"/>
        <end position="77"/>
    </location>
</feature>
<comment type="caution">
    <text evidence="2">The sequence shown here is derived from an EMBL/GenBank/DDBJ whole genome shotgun (WGS) entry which is preliminary data.</text>
</comment>
<dbReference type="Proteomes" id="UP001596414">
    <property type="component" value="Unassembled WGS sequence"/>
</dbReference>